<dbReference type="RefSeq" id="WP_119787165.1">
    <property type="nucleotide sequence ID" value="NZ_QYUQ01000002.1"/>
</dbReference>
<dbReference type="Proteomes" id="UP000266327">
    <property type="component" value="Unassembled WGS sequence"/>
</dbReference>
<accession>A0A3A3G5A4</accession>
<name>A0A3A3G5A4_9BURK</name>
<dbReference type="EMBL" id="QYUQ01000002">
    <property type="protein sequence ID" value="RJG03677.1"/>
    <property type="molecule type" value="Genomic_DNA"/>
</dbReference>
<proteinExistence type="predicted"/>
<keyword evidence="1" id="KW-0472">Membrane</keyword>
<evidence type="ECO:0000313" key="2">
    <source>
        <dbReference type="EMBL" id="RJG03677.1"/>
    </source>
</evidence>
<feature type="transmembrane region" description="Helical" evidence="1">
    <location>
        <begin position="55"/>
        <end position="88"/>
    </location>
</feature>
<evidence type="ECO:0000313" key="3">
    <source>
        <dbReference type="Proteomes" id="UP000266327"/>
    </source>
</evidence>
<dbReference type="OrthoDB" id="8779733at2"/>
<sequence>MQEKTEWELVDEASSAAGSQWRSQAGAQSQAGAAPGMKQFLRAAMGPWWRWKILGAALFTTLAVVMLAMLTGVFALVAAAGAAVAIGVGKLRQWSRRHSGALAP</sequence>
<gene>
    <name evidence="2" type="ORF">D3878_20510</name>
</gene>
<organism evidence="2 3">
    <name type="scientific">Noviherbaspirillum sedimenti</name>
    <dbReference type="NCBI Taxonomy" id="2320865"/>
    <lineage>
        <taxon>Bacteria</taxon>
        <taxon>Pseudomonadati</taxon>
        <taxon>Pseudomonadota</taxon>
        <taxon>Betaproteobacteria</taxon>
        <taxon>Burkholderiales</taxon>
        <taxon>Oxalobacteraceae</taxon>
        <taxon>Noviherbaspirillum</taxon>
    </lineage>
</organism>
<evidence type="ECO:0000256" key="1">
    <source>
        <dbReference type="SAM" id="Phobius"/>
    </source>
</evidence>
<comment type="caution">
    <text evidence="2">The sequence shown here is derived from an EMBL/GenBank/DDBJ whole genome shotgun (WGS) entry which is preliminary data.</text>
</comment>
<keyword evidence="1" id="KW-0812">Transmembrane</keyword>
<keyword evidence="1" id="KW-1133">Transmembrane helix</keyword>
<protein>
    <submittedName>
        <fullName evidence="2">Uncharacterized protein</fullName>
    </submittedName>
</protein>
<keyword evidence="3" id="KW-1185">Reference proteome</keyword>
<reference evidence="3" key="1">
    <citation type="submission" date="2018-09" db="EMBL/GenBank/DDBJ databases">
        <authorList>
            <person name="Zhu H."/>
        </authorList>
    </citation>
    <scope>NUCLEOTIDE SEQUENCE [LARGE SCALE GENOMIC DNA]</scope>
    <source>
        <strain evidence="3">K1S02-23</strain>
    </source>
</reference>
<dbReference type="AlphaFoldDB" id="A0A3A3G5A4"/>